<keyword evidence="6" id="KW-1185">Reference proteome</keyword>
<evidence type="ECO:0000313" key="6">
    <source>
        <dbReference type="Proteomes" id="UP001558713"/>
    </source>
</evidence>
<dbReference type="InterPro" id="IPR000048">
    <property type="entry name" value="IQ_motif_EF-hand-BS"/>
</dbReference>
<dbReference type="AlphaFoldDB" id="A0ABD1AW11"/>
<protein>
    <submittedName>
        <fullName evidence="5">Protein IQ-DOMAIN 27</fullName>
    </submittedName>
</protein>
<dbReference type="EMBL" id="JBANAX010000386">
    <property type="protein sequence ID" value="KAL1210950.1"/>
    <property type="molecule type" value="Genomic_DNA"/>
</dbReference>
<dbReference type="GO" id="GO:0005516">
    <property type="term" value="F:calmodulin binding"/>
    <property type="evidence" value="ECO:0007669"/>
    <property type="project" value="UniProtKB-KW"/>
</dbReference>
<evidence type="ECO:0000256" key="2">
    <source>
        <dbReference type="ARBA" id="ARBA00024341"/>
    </source>
</evidence>
<reference evidence="5 6" key="1">
    <citation type="submission" date="2024-04" db="EMBL/GenBank/DDBJ databases">
        <title>Genome assembly C_amara_ONT_v2.</title>
        <authorList>
            <person name="Yant L."/>
            <person name="Moore C."/>
            <person name="Slenker M."/>
        </authorList>
    </citation>
    <scope>NUCLEOTIDE SEQUENCE [LARGE SCALE GENOMIC DNA]</scope>
    <source>
        <tissue evidence="5">Leaf</tissue>
    </source>
</reference>
<dbReference type="Gene3D" id="1.20.5.190">
    <property type="match status" value="1"/>
</dbReference>
<dbReference type="SMART" id="SM00015">
    <property type="entry name" value="IQ"/>
    <property type="match status" value="2"/>
</dbReference>
<comment type="subunit">
    <text evidence="3">Binds to multiple calmodulin (CaM) in the presence of Ca(2+) and CaM-like proteins.</text>
</comment>
<gene>
    <name evidence="5" type="ORF">V5N11_003101</name>
</gene>
<comment type="caution">
    <text evidence="5">The sequence shown here is derived from an EMBL/GenBank/DDBJ whole genome shotgun (WGS) entry which is preliminary data.</text>
</comment>
<sequence>MGRAARWFKRLLGMNKGKERSRVTGGESDKGGEDSGECNLLTDPVWSSTYLTDTEKEQNKHAIAVATATASAAEAAVSAAKAAAAVVKLTSEGRAGDIIMRKELWATVKIQKVFRGSLARKALRALKGIVKLQALVRGYLVRKRAAAMLQSIQALIRVQTAIRFKRNNRCFNKEYNDNMIQPRRSLDEATYNERSPKIVEMDEIHKRRSSSKSKSRQARNVVTISEYEDDLVYKGSALELSFLEEKWKFATTHNTPRLSYSSQHDAATNRYYVMQSPGKSVCGNALYDYESSVSSTPGYMDKTQSFKAKVRSHSAPRQRYERKRLSLDEVMATRSSVSGMNMLQQQPQRYSCSSDPC</sequence>
<dbReference type="Pfam" id="PF13178">
    <property type="entry name" value="DUF4005"/>
    <property type="match status" value="1"/>
</dbReference>
<evidence type="ECO:0000313" key="5">
    <source>
        <dbReference type="EMBL" id="KAL1210950.1"/>
    </source>
</evidence>
<dbReference type="PANTHER" id="PTHR32295">
    <property type="entry name" value="IQ-DOMAIN 5-RELATED"/>
    <property type="match status" value="1"/>
</dbReference>
<dbReference type="Proteomes" id="UP001558713">
    <property type="component" value="Unassembled WGS sequence"/>
</dbReference>
<dbReference type="PANTHER" id="PTHR32295:SF153">
    <property type="entry name" value="PROTEIN IQ-DOMAIN 27"/>
    <property type="match status" value="1"/>
</dbReference>
<feature type="domain" description="DUF4005" evidence="4">
    <location>
        <begin position="252"/>
        <end position="339"/>
    </location>
</feature>
<evidence type="ECO:0000259" key="4">
    <source>
        <dbReference type="Pfam" id="PF13178"/>
    </source>
</evidence>
<evidence type="ECO:0000256" key="1">
    <source>
        <dbReference type="ARBA" id="ARBA00022860"/>
    </source>
</evidence>
<dbReference type="Pfam" id="PF00612">
    <property type="entry name" value="IQ"/>
    <property type="match status" value="2"/>
</dbReference>
<keyword evidence="1" id="KW-0112">Calmodulin-binding</keyword>
<evidence type="ECO:0000256" key="3">
    <source>
        <dbReference type="ARBA" id="ARBA00024378"/>
    </source>
</evidence>
<comment type="similarity">
    <text evidence="2">Belongs to the IQD family.</text>
</comment>
<dbReference type="PROSITE" id="PS50096">
    <property type="entry name" value="IQ"/>
    <property type="match status" value="2"/>
</dbReference>
<proteinExistence type="inferred from homology"/>
<name>A0ABD1AW11_CARAN</name>
<accession>A0ABD1AW11</accession>
<organism evidence="5 6">
    <name type="scientific">Cardamine amara subsp. amara</name>
    <dbReference type="NCBI Taxonomy" id="228776"/>
    <lineage>
        <taxon>Eukaryota</taxon>
        <taxon>Viridiplantae</taxon>
        <taxon>Streptophyta</taxon>
        <taxon>Embryophyta</taxon>
        <taxon>Tracheophyta</taxon>
        <taxon>Spermatophyta</taxon>
        <taxon>Magnoliopsida</taxon>
        <taxon>eudicotyledons</taxon>
        <taxon>Gunneridae</taxon>
        <taxon>Pentapetalae</taxon>
        <taxon>rosids</taxon>
        <taxon>malvids</taxon>
        <taxon>Brassicales</taxon>
        <taxon>Brassicaceae</taxon>
        <taxon>Cardamineae</taxon>
        <taxon>Cardamine</taxon>
    </lineage>
</organism>
<dbReference type="InterPro" id="IPR025064">
    <property type="entry name" value="DUF4005"/>
</dbReference>